<dbReference type="InterPro" id="IPR043502">
    <property type="entry name" value="DNA/RNA_pol_sf"/>
</dbReference>
<keyword evidence="5" id="KW-0808">Transferase</keyword>
<sequence>MDAPPSSNHVFNFPEDEFEEDHQEDPEEEFKEDPEEELDVEAEDDVPPPVTLPVGSPITPPLLSESSSDTEDVAPIVANEALEMPPIGSLYEAGGPSSVSPFPPFYRHGHEIARLDYNTELLLSNVKYLEQCEKKRKVEMEANNSELSKEKAKEMEKMKKRLGMLEKNCALVLSDRDEWKKAFYNLQAWVSERFGQGAMDARLYDGVNGSAAFRESKPPKPPGSPSSSQIMPPKMMKRKDVKKMVKKRIAEAIEEYEKTRANPGNACGSGSTNIGRSMNVQGCTHKTFMNGKPHPFNRTEGVVGLRKKIERYTKGFPERIKGNITSLRPITLHDAINLACKLVEQAVQGKAARVNESNKRKQEEHQKNHPNNNNPNNCNRNNNNQHHQQNRRQETGRAYAVTPAEGRGYNGNLPWCHKYKAHHQQGPCPPKCSRCIKVGHQEKDCWVRIPATGAERSFVSIEFTPFINISPVALNTSYEVELADGKIVVLTLALEWLSYHQAVIVCYEKIVRIPFSNGEILKIQGERPKKDLKSLSCIKADEKRLDDIRTVRDFPEVFPDDLTGHMVNRDRIHVDPRKVESVKNWKTHESPTEIRSFLRLGAYVWGDKQEEAFRILKEKLCNAPVLALPDGPNDFVVYCDASNQGFRCVLMQRGKIWIPSVGGIRKFIMDEAYTFRYLVHPGADKMYYDLRDLYWWPGKKRDIAEYVSKCLTLRLASAVRGDQIFDKLYFVEEPIEIVDRQVKKLKRSWIPIVKVRWDSQRGAEFTWEREDQFKAKYSYLFATSLSVATAS</sequence>
<feature type="compositionally biased region" description="Polar residues" evidence="2">
    <location>
        <begin position="1"/>
        <end position="10"/>
    </location>
</feature>
<accession>A0A6L2KQ75</accession>
<gene>
    <name evidence="5" type="ORF">Tci_023556</name>
    <name evidence="6" type="ORF">Tci_062908</name>
</gene>
<feature type="compositionally biased region" description="Low complexity" evidence="2">
    <location>
        <begin position="369"/>
        <end position="387"/>
    </location>
</feature>
<organism evidence="5">
    <name type="scientific">Tanacetum cinerariifolium</name>
    <name type="common">Dalmatian daisy</name>
    <name type="synonym">Chrysanthemum cinerariifolium</name>
    <dbReference type="NCBI Taxonomy" id="118510"/>
    <lineage>
        <taxon>Eukaryota</taxon>
        <taxon>Viridiplantae</taxon>
        <taxon>Streptophyta</taxon>
        <taxon>Embryophyta</taxon>
        <taxon>Tracheophyta</taxon>
        <taxon>Spermatophyta</taxon>
        <taxon>Magnoliopsida</taxon>
        <taxon>eudicotyledons</taxon>
        <taxon>Gunneridae</taxon>
        <taxon>Pentapetalae</taxon>
        <taxon>asterids</taxon>
        <taxon>campanulids</taxon>
        <taxon>Asterales</taxon>
        <taxon>Asteraceae</taxon>
        <taxon>Asteroideae</taxon>
        <taxon>Anthemideae</taxon>
        <taxon>Anthemidinae</taxon>
        <taxon>Tanacetum</taxon>
    </lineage>
</organism>
<dbReference type="GO" id="GO:0003964">
    <property type="term" value="F:RNA-directed DNA polymerase activity"/>
    <property type="evidence" value="ECO:0007669"/>
    <property type="project" value="UniProtKB-KW"/>
</dbReference>
<feature type="domain" description="Reverse transcriptase/retrotransposon-derived protein RNase H-like" evidence="3">
    <location>
        <begin position="605"/>
        <end position="655"/>
    </location>
</feature>
<dbReference type="SUPFAM" id="SSF56672">
    <property type="entry name" value="DNA/RNA polymerases"/>
    <property type="match status" value="1"/>
</dbReference>
<evidence type="ECO:0000259" key="4">
    <source>
        <dbReference type="Pfam" id="PF17921"/>
    </source>
</evidence>
<dbReference type="Pfam" id="PF17921">
    <property type="entry name" value="Integrase_H2C2"/>
    <property type="match status" value="1"/>
</dbReference>
<evidence type="ECO:0000259" key="3">
    <source>
        <dbReference type="Pfam" id="PF17919"/>
    </source>
</evidence>
<evidence type="ECO:0000313" key="6">
    <source>
        <dbReference type="EMBL" id="GEU90930.1"/>
    </source>
</evidence>
<evidence type="ECO:0000256" key="2">
    <source>
        <dbReference type="SAM" id="MobiDB-lite"/>
    </source>
</evidence>
<evidence type="ECO:0000313" key="5">
    <source>
        <dbReference type="EMBL" id="GEU51578.1"/>
    </source>
</evidence>
<feature type="coiled-coil region" evidence="1">
    <location>
        <begin position="135"/>
        <end position="168"/>
    </location>
</feature>
<comment type="caution">
    <text evidence="5">The sequence shown here is derived from an EMBL/GenBank/DDBJ whole genome shotgun (WGS) entry which is preliminary data.</text>
</comment>
<feature type="region of interest" description="Disordered" evidence="2">
    <location>
        <begin position="351"/>
        <end position="395"/>
    </location>
</feature>
<keyword evidence="5" id="KW-0695">RNA-directed DNA polymerase</keyword>
<feature type="domain" description="Integrase zinc-binding" evidence="4">
    <location>
        <begin position="665"/>
        <end position="712"/>
    </location>
</feature>
<name>A0A6L2KQ75_TANCI</name>
<dbReference type="Pfam" id="PF17919">
    <property type="entry name" value="RT_RNaseH_2"/>
    <property type="match status" value="1"/>
</dbReference>
<feature type="region of interest" description="Disordered" evidence="2">
    <location>
        <begin position="1"/>
        <end position="70"/>
    </location>
</feature>
<dbReference type="EMBL" id="BKCJ010010292">
    <property type="protein sequence ID" value="GEU90930.1"/>
    <property type="molecule type" value="Genomic_DNA"/>
</dbReference>
<dbReference type="EMBL" id="BKCJ010002887">
    <property type="protein sequence ID" value="GEU51578.1"/>
    <property type="molecule type" value="Genomic_DNA"/>
</dbReference>
<evidence type="ECO:0000256" key="1">
    <source>
        <dbReference type="SAM" id="Coils"/>
    </source>
</evidence>
<feature type="region of interest" description="Disordered" evidence="2">
    <location>
        <begin position="211"/>
        <end position="240"/>
    </location>
</feature>
<feature type="compositionally biased region" description="Acidic residues" evidence="2">
    <location>
        <begin position="14"/>
        <end position="46"/>
    </location>
</feature>
<reference evidence="5" key="1">
    <citation type="journal article" date="2019" name="Sci. Rep.">
        <title>Draft genome of Tanacetum cinerariifolium, the natural source of mosquito coil.</title>
        <authorList>
            <person name="Yamashiro T."/>
            <person name="Shiraishi A."/>
            <person name="Satake H."/>
            <person name="Nakayama K."/>
        </authorList>
    </citation>
    <scope>NUCLEOTIDE SEQUENCE</scope>
</reference>
<protein>
    <submittedName>
        <fullName evidence="5">Putative reverse transcriptase domain-containing protein</fullName>
    </submittedName>
</protein>
<feature type="compositionally biased region" description="Basic and acidic residues" evidence="2">
    <location>
        <begin position="356"/>
        <end position="367"/>
    </location>
</feature>
<keyword evidence="1" id="KW-0175">Coiled coil</keyword>
<dbReference type="AlphaFoldDB" id="A0A6L2KQ75"/>
<dbReference type="PANTHER" id="PTHR34072">
    <property type="entry name" value="ENZYMATIC POLYPROTEIN-RELATED"/>
    <property type="match status" value="1"/>
</dbReference>
<dbReference type="Gene3D" id="1.10.340.70">
    <property type="match status" value="1"/>
</dbReference>
<feature type="compositionally biased region" description="Low complexity" evidence="2">
    <location>
        <begin position="225"/>
        <end position="234"/>
    </location>
</feature>
<dbReference type="InterPro" id="IPR041588">
    <property type="entry name" value="Integrase_H2C2"/>
</dbReference>
<dbReference type="PANTHER" id="PTHR34072:SF52">
    <property type="entry name" value="RIBONUCLEASE H"/>
    <property type="match status" value="1"/>
</dbReference>
<keyword evidence="5" id="KW-0548">Nucleotidyltransferase</keyword>
<dbReference type="InterPro" id="IPR041577">
    <property type="entry name" value="RT_RNaseH_2"/>
</dbReference>
<proteinExistence type="predicted"/>